<keyword evidence="2" id="KW-0238">DNA-binding</keyword>
<dbReference type="InterPro" id="IPR000232">
    <property type="entry name" value="HSF_DNA-bd"/>
</dbReference>
<protein>
    <recommendedName>
        <fullName evidence="5">HSF-type DNA-binding domain-containing protein</fullName>
    </recommendedName>
</protein>
<organism evidence="6 7">
    <name type="scientific">Cylindrotheca closterium</name>
    <dbReference type="NCBI Taxonomy" id="2856"/>
    <lineage>
        <taxon>Eukaryota</taxon>
        <taxon>Sar</taxon>
        <taxon>Stramenopiles</taxon>
        <taxon>Ochrophyta</taxon>
        <taxon>Bacillariophyta</taxon>
        <taxon>Bacillariophyceae</taxon>
        <taxon>Bacillariophycidae</taxon>
        <taxon>Bacillariales</taxon>
        <taxon>Bacillariaceae</taxon>
        <taxon>Cylindrotheca</taxon>
    </lineage>
</organism>
<evidence type="ECO:0000256" key="4">
    <source>
        <dbReference type="SAM" id="MobiDB-lite"/>
    </source>
</evidence>
<evidence type="ECO:0000256" key="1">
    <source>
        <dbReference type="ARBA" id="ARBA00004123"/>
    </source>
</evidence>
<dbReference type="EMBL" id="CAKOGP040000668">
    <property type="protein sequence ID" value="CAJ1937914.1"/>
    <property type="molecule type" value="Genomic_DNA"/>
</dbReference>
<feature type="region of interest" description="Disordered" evidence="4">
    <location>
        <begin position="269"/>
        <end position="288"/>
    </location>
</feature>
<evidence type="ECO:0000256" key="2">
    <source>
        <dbReference type="ARBA" id="ARBA00023125"/>
    </source>
</evidence>
<dbReference type="InterPro" id="IPR036388">
    <property type="entry name" value="WH-like_DNA-bd_sf"/>
</dbReference>
<evidence type="ECO:0000256" key="3">
    <source>
        <dbReference type="ARBA" id="ARBA00023242"/>
    </source>
</evidence>
<feature type="region of interest" description="Disordered" evidence="4">
    <location>
        <begin position="481"/>
        <end position="559"/>
    </location>
</feature>
<evidence type="ECO:0000313" key="6">
    <source>
        <dbReference type="EMBL" id="CAJ1937914.1"/>
    </source>
</evidence>
<sequence length="559" mass="62031">MSHQEDENGGKNMGKASLRVANYCNKNSPVGDESNPHKMKVLLHRLGKKRRMPGFSGLDGDGDDDEGTTDAEVIASKKTRIIADASSIESPPKSSSEPKSPVPANKPKDSVSLAPASSNNEDKADPSTSVSLRSASPPQQRGDDHETTITRVYIDCATLPDPPRLELTESFVEKVYNMLEQIEFNAQSHVVSFLHHGRAFAIHHDKMFVENLPKFGLPQTSVEDFELALMDHGFRQIESECDKGAFYHELFLRSRPGLCVNLRSNATSAQNAKRQHPPEPNFAEYPPVPPMPFRGTEIHVMPRGRNPMAHVMTPHLPMPTVFPVRHAATLYCDWAAWPDPPLPMNPRGLEGHLSLQLHGVLQQMHLEGNSHIASFLHHGRAFAIYDQVGFQQAVMPRFFPSLTFQEFLRNVVDFGFAQLRDGPDAGAFYHELFLRGRPGLCVNMQRRAFPQPFDKQHQLNFQDYPPMPVYGGYPPFPNMQPPNDLVVAPSVSTPKNTTAAQPIADPKQTAPHSEMTTAGKNAKRKDTPTMSQEEIGSPQGKVTEKSHAMEKEASLVLSA</sequence>
<dbReference type="Pfam" id="PF00447">
    <property type="entry name" value="HSF_DNA-bind"/>
    <property type="match status" value="2"/>
</dbReference>
<comment type="subcellular location">
    <subcellularLocation>
        <location evidence="1">Nucleus</location>
    </subcellularLocation>
</comment>
<keyword evidence="3" id="KW-0539">Nucleus</keyword>
<feature type="compositionally biased region" description="Basic and acidic residues" evidence="4">
    <location>
        <begin position="542"/>
        <end position="553"/>
    </location>
</feature>
<evidence type="ECO:0000313" key="7">
    <source>
        <dbReference type="Proteomes" id="UP001295423"/>
    </source>
</evidence>
<dbReference type="Proteomes" id="UP001295423">
    <property type="component" value="Unassembled WGS sequence"/>
</dbReference>
<dbReference type="AlphaFoldDB" id="A0AAD2FGV8"/>
<dbReference type="PANTHER" id="PTHR10015">
    <property type="entry name" value="HEAT SHOCK TRANSCRIPTION FACTOR"/>
    <property type="match status" value="1"/>
</dbReference>
<evidence type="ECO:0000259" key="5">
    <source>
        <dbReference type="Pfam" id="PF00447"/>
    </source>
</evidence>
<feature type="compositionally biased region" description="Polar residues" evidence="4">
    <location>
        <begin position="490"/>
        <end position="500"/>
    </location>
</feature>
<dbReference type="GO" id="GO:0003700">
    <property type="term" value="F:DNA-binding transcription factor activity"/>
    <property type="evidence" value="ECO:0007669"/>
    <property type="project" value="InterPro"/>
</dbReference>
<feature type="compositionally biased region" description="Low complexity" evidence="4">
    <location>
        <begin position="86"/>
        <end position="99"/>
    </location>
</feature>
<dbReference type="SUPFAM" id="SSF46785">
    <property type="entry name" value="Winged helix' DNA-binding domain"/>
    <property type="match status" value="1"/>
</dbReference>
<feature type="compositionally biased region" description="Polar residues" evidence="4">
    <location>
        <begin position="510"/>
        <end position="519"/>
    </location>
</feature>
<feature type="region of interest" description="Disordered" evidence="4">
    <location>
        <begin position="1"/>
        <end position="147"/>
    </location>
</feature>
<feature type="compositionally biased region" description="Acidic residues" evidence="4">
    <location>
        <begin position="60"/>
        <end position="69"/>
    </location>
</feature>
<feature type="compositionally biased region" description="Basic residues" evidence="4">
    <location>
        <begin position="37"/>
        <end position="52"/>
    </location>
</feature>
<gene>
    <name evidence="6" type="ORF">CYCCA115_LOCUS5881</name>
</gene>
<feature type="compositionally biased region" description="Polar residues" evidence="4">
    <location>
        <begin position="126"/>
        <end position="139"/>
    </location>
</feature>
<feature type="domain" description="HSF-type DNA-binding" evidence="5">
    <location>
        <begin position="171"/>
        <end position="263"/>
    </location>
</feature>
<proteinExistence type="predicted"/>
<dbReference type="GO" id="GO:0005634">
    <property type="term" value="C:nucleus"/>
    <property type="evidence" value="ECO:0007669"/>
    <property type="project" value="UniProtKB-SubCell"/>
</dbReference>
<dbReference type="GO" id="GO:0043565">
    <property type="term" value="F:sequence-specific DNA binding"/>
    <property type="evidence" value="ECO:0007669"/>
    <property type="project" value="InterPro"/>
</dbReference>
<reference evidence="6" key="1">
    <citation type="submission" date="2023-08" db="EMBL/GenBank/DDBJ databases">
        <authorList>
            <person name="Audoor S."/>
            <person name="Bilcke G."/>
        </authorList>
    </citation>
    <scope>NUCLEOTIDE SEQUENCE</scope>
</reference>
<name>A0AAD2FGV8_9STRA</name>
<comment type="caution">
    <text evidence="6">The sequence shown here is derived from an EMBL/GenBank/DDBJ whole genome shotgun (WGS) entry which is preliminary data.</text>
</comment>
<feature type="domain" description="HSF-type DNA-binding" evidence="5">
    <location>
        <begin position="367"/>
        <end position="447"/>
    </location>
</feature>
<accession>A0AAD2FGV8</accession>
<dbReference type="InterPro" id="IPR036390">
    <property type="entry name" value="WH_DNA-bd_sf"/>
</dbReference>
<dbReference type="PANTHER" id="PTHR10015:SF206">
    <property type="entry name" value="HSF-TYPE DNA-BINDING DOMAIN-CONTAINING PROTEIN"/>
    <property type="match status" value="1"/>
</dbReference>
<dbReference type="Gene3D" id="1.10.10.10">
    <property type="entry name" value="Winged helix-like DNA-binding domain superfamily/Winged helix DNA-binding domain"/>
    <property type="match status" value="2"/>
</dbReference>
<keyword evidence="7" id="KW-1185">Reference proteome</keyword>